<evidence type="ECO:0000256" key="1">
    <source>
        <dbReference type="SAM" id="MobiDB-lite"/>
    </source>
</evidence>
<evidence type="ECO:0000256" key="2">
    <source>
        <dbReference type="SAM" id="Phobius"/>
    </source>
</evidence>
<dbReference type="EMBL" id="JABEBT010000001">
    <property type="protein sequence ID" value="KAF7640307.1"/>
    <property type="molecule type" value="Genomic_DNA"/>
</dbReference>
<feature type="region of interest" description="Disordered" evidence="1">
    <location>
        <begin position="344"/>
        <end position="407"/>
    </location>
</feature>
<dbReference type="OrthoDB" id="5908983at2759"/>
<feature type="chain" id="PRO_5035824336" evidence="3">
    <location>
        <begin position="27"/>
        <end position="445"/>
    </location>
</feature>
<evidence type="ECO:0000256" key="3">
    <source>
        <dbReference type="SAM" id="SignalP"/>
    </source>
</evidence>
<proteinExistence type="predicted"/>
<keyword evidence="5" id="KW-1185">Reference proteome</keyword>
<name>A0A8T0A391_9BILA</name>
<gene>
    <name evidence="4" type="ORF">Mgra_00000132</name>
</gene>
<dbReference type="AlphaFoldDB" id="A0A8T0A391"/>
<evidence type="ECO:0000313" key="5">
    <source>
        <dbReference type="Proteomes" id="UP000605970"/>
    </source>
</evidence>
<sequence>MKFVLDIRHILLFLFILLFYSNQVLSTSLPKISEPSEAIYNDLKIKYNCIPNGTLDLDFVMLEGGGTVIMQLCLNYNPITVGSSGFVIDLVEASIKLAGPYGHLVQSVNSCIPIIKDMFTYSKCIFTNENVNCSYESINGKVFFKCDATFDAECKIGKPIKQTSYDLIELKIKTKTEKYSCVVKFSSNEKELYLLSNKIKKLKNTEPLENCIQEDFLPTINIISNETTKNDNEITKIITSEETKITKNFSTKSITVKTTTKIIQTNKSFSFIGDCINIFSSIALGILIYLFRKKSQKSIKEIAEKGEKTVVVEDGQWEGNKKEENKSNKFMALKTVGMEADEGNMEDLGETGLTNIADDSDLSDGDEKVKKSKRDKEEDNNNKDSEVSKSRDGVEVPPEGVEVPETIQDTIVPNKVFGEDQPLYDTPLKLNKYINIYSFALFSLK</sequence>
<organism evidence="4 5">
    <name type="scientific">Meloidogyne graminicola</name>
    <dbReference type="NCBI Taxonomy" id="189291"/>
    <lineage>
        <taxon>Eukaryota</taxon>
        <taxon>Metazoa</taxon>
        <taxon>Ecdysozoa</taxon>
        <taxon>Nematoda</taxon>
        <taxon>Chromadorea</taxon>
        <taxon>Rhabditida</taxon>
        <taxon>Tylenchina</taxon>
        <taxon>Tylenchomorpha</taxon>
        <taxon>Tylenchoidea</taxon>
        <taxon>Meloidogynidae</taxon>
        <taxon>Meloidogyninae</taxon>
        <taxon>Meloidogyne</taxon>
    </lineage>
</organism>
<keyword evidence="2" id="KW-1133">Transmembrane helix</keyword>
<feature type="compositionally biased region" description="Low complexity" evidence="1">
    <location>
        <begin position="395"/>
        <end position="405"/>
    </location>
</feature>
<feature type="signal peptide" evidence="3">
    <location>
        <begin position="1"/>
        <end position="26"/>
    </location>
</feature>
<keyword evidence="2" id="KW-0472">Membrane</keyword>
<feature type="transmembrane region" description="Helical" evidence="2">
    <location>
        <begin position="269"/>
        <end position="291"/>
    </location>
</feature>
<protein>
    <submittedName>
        <fullName evidence="4">Uncharacterized protein</fullName>
    </submittedName>
</protein>
<feature type="compositionally biased region" description="Basic and acidic residues" evidence="1">
    <location>
        <begin position="365"/>
        <end position="394"/>
    </location>
</feature>
<keyword evidence="2" id="KW-0812">Transmembrane</keyword>
<accession>A0A8T0A391</accession>
<keyword evidence="3" id="KW-0732">Signal</keyword>
<dbReference type="Proteomes" id="UP000605970">
    <property type="component" value="Unassembled WGS sequence"/>
</dbReference>
<comment type="caution">
    <text evidence="4">The sequence shown here is derived from an EMBL/GenBank/DDBJ whole genome shotgun (WGS) entry which is preliminary data.</text>
</comment>
<reference evidence="4" key="1">
    <citation type="journal article" date="2020" name="Ecol. Evol.">
        <title>Genome structure and content of the rice root-knot nematode (Meloidogyne graminicola).</title>
        <authorList>
            <person name="Phan N.T."/>
            <person name="Danchin E.G.J."/>
            <person name="Klopp C."/>
            <person name="Perfus-Barbeoch L."/>
            <person name="Kozlowski D.K."/>
            <person name="Koutsovoulos G.D."/>
            <person name="Lopez-Roques C."/>
            <person name="Bouchez O."/>
            <person name="Zahm M."/>
            <person name="Besnard G."/>
            <person name="Bellafiore S."/>
        </authorList>
    </citation>
    <scope>NUCLEOTIDE SEQUENCE</scope>
    <source>
        <strain evidence="4">VN-18</strain>
    </source>
</reference>
<evidence type="ECO:0000313" key="4">
    <source>
        <dbReference type="EMBL" id="KAF7640307.1"/>
    </source>
</evidence>